<dbReference type="RefSeq" id="WP_104516079.1">
    <property type="nucleotide sequence ID" value="NZ_MQVW01000024.1"/>
</dbReference>
<accession>A0A2S6IHD5</accession>
<evidence type="ECO:0000313" key="3">
    <source>
        <dbReference type="Proteomes" id="UP000239002"/>
    </source>
</evidence>
<sequence length="365" mass="39130">MKLNKNIVIIVLCCFGCLSQAQNGFSDILAAGVEAADKYANSYTAPAAEAFTYNLASGWYESGKVLQPGKFKLQIKAQSTFAPDEKKSFVLDPLEYERIIQDSYNNTGNPSANISVTFGDGSTTPRLVASALGENNPDESLIIRSRESNTNLLLQEDIITLAQGIGSTGLDVVPSAFFQVGVGLGAGLEVKARFIPKIETDEVETGLYGVGLQWELTQFFTNEDGVNNLPVSVSVLGAFTRLDASYDFEDGAVVEGSDQLLETKTNAYNFAAIASTNFKVLNFYGGLNYVSGNSTTDLKGTYTFRSNTVIFPVSSTVEDPLSLKSDVSGVLGTLGAKLTLGAFNINADYSFGEYDTASASVFFRI</sequence>
<feature type="chain" id="PRO_5015672048" description="Outer membrane beta-barrel porin/alpha-amylase" evidence="1">
    <location>
        <begin position="22"/>
        <end position="365"/>
    </location>
</feature>
<keyword evidence="3" id="KW-1185">Reference proteome</keyword>
<reference evidence="2 3" key="1">
    <citation type="submission" date="2018-02" db="EMBL/GenBank/DDBJ databases">
        <title>Genomic Encyclopedia of Archaeal and Bacterial Type Strains, Phase II (KMG-II): from individual species to whole genera.</title>
        <authorList>
            <person name="Goeker M."/>
        </authorList>
    </citation>
    <scope>NUCLEOTIDE SEQUENCE [LARGE SCALE GENOMIC DNA]</scope>
    <source>
        <strain evidence="2 3">DSM 16809</strain>
    </source>
</reference>
<protein>
    <recommendedName>
        <fullName evidence="4">Outer membrane beta-barrel porin/alpha-amylase</fullName>
    </recommendedName>
</protein>
<dbReference type="EMBL" id="PTJE01000006">
    <property type="protein sequence ID" value="PPK93622.1"/>
    <property type="molecule type" value="Genomic_DNA"/>
</dbReference>
<evidence type="ECO:0000256" key="1">
    <source>
        <dbReference type="SAM" id="SignalP"/>
    </source>
</evidence>
<proteinExistence type="predicted"/>
<dbReference type="Proteomes" id="UP000239002">
    <property type="component" value="Unassembled WGS sequence"/>
</dbReference>
<feature type="signal peptide" evidence="1">
    <location>
        <begin position="1"/>
        <end position="21"/>
    </location>
</feature>
<evidence type="ECO:0000313" key="2">
    <source>
        <dbReference type="EMBL" id="PPK93622.1"/>
    </source>
</evidence>
<keyword evidence="1" id="KW-0732">Signal</keyword>
<gene>
    <name evidence="2" type="ORF">LY01_02405</name>
</gene>
<dbReference type="Pfam" id="PF20230">
    <property type="entry name" value="DUF6588"/>
    <property type="match status" value="1"/>
</dbReference>
<dbReference type="OrthoDB" id="9775382at2"/>
<organism evidence="2 3">
    <name type="scientific">Nonlabens xylanidelens</name>
    <dbReference type="NCBI Taxonomy" id="191564"/>
    <lineage>
        <taxon>Bacteria</taxon>
        <taxon>Pseudomonadati</taxon>
        <taxon>Bacteroidota</taxon>
        <taxon>Flavobacteriia</taxon>
        <taxon>Flavobacteriales</taxon>
        <taxon>Flavobacteriaceae</taxon>
        <taxon>Nonlabens</taxon>
    </lineage>
</organism>
<evidence type="ECO:0008006" key="4">
    <source>
        <dbReference type="Google" id="ProtNLM"/>
    </source>
</evidence>
<comment type="caution">
    <text evidence="2">The sequence shown here is derived from an EMBL/GenBank/DDBJ whole genome shotgun (WGS) entry which is preliminary data.</text>
</comment>
<name>A0A2S6IHD5_9FLAO</name>
<dbReference type="AlphaFoldDB" id="A0A2S6IHD5"/>
<dbReference type="InterPro" id="IPR046495">
    <property type="entry name" value="DUF6588"/>
</dbReference>